<accession>A0A9P6PZ02</accession>
<dbReference type="OrthoDB" id="2392698at2759"/>
<feature type="region of interest" description="Disordered" evidence="1">
    <location>
        <begin position="218"/>
        <end position="291"/>
    </location>
</feature>
<gene>
    <name evidence="2" type="ORF">DFQ27_005993</name>
</gene>
<evidence type="ECO:0000256" key="1">
    <source>
        <dbReference type="SAM" id="MobiDB-lite"/>
    </source>
</evidence>
<dbReference type="AlphaFoldDB" id="A0A9P6PZ02"/>
<proteinExistence type="predicted"/>
<sequence length="291" mass="33806">MSDKNTFHEWSYSTTPSSALRRLLENPDPPPANPLRLKDVFHVARDYDPRFTYTHLDIPPESALPLLLSFNSDGFRTFWANERVAYDWTHSSSSTSRKFYREKADPESLLPVKSVKEFLDGSRRGAPPLYDWTLKFQCRRYRPATENTISRESIGQNCKAYVMIRKIIGKDIVQVEYYWKHTHDTSTKARTIIPMGPNERHYVSRMVEDGHDWKSIQQELRPSEEQPPEEPQNNTAAPRSIAGFRISYRTVRDARYRKRRRVTKDSDDPEGVQQADPQLDTSDNKASLNGP</sequence>
<comment type="caution">
    <text evidence="2">The sequence shown here is derived from an EMBL/GenBank/DDBJ whole genome shotgun (WGS) entry which is preliminary data.</text>
</comment>
<name>A0A9P6PZ02_9FUNG</name>
<protein>
    <submittedName>
        <fullName evidence="2">Uncharacterized protein</fullName>
    </submittedName>
</protein>
<dbReference type="Proteomes" id="UP000807716">
    <property type="component" value="Unassembled WGS sequence"/>
</dbReference>
<keyword evidence="3" id="KW-1185">Reference proteome</keyword>
<dbReference type="EMBL" id="JAAAJB010000434">
    <property type="protein sequence ID" value="KAG0255936.1"/>
    <property type="molecule type" value="Genomic_DNA"/>
</dbReference>
<reference evidence="2" key="1">
    <citation type="journal article" date="2020" name="Fungal Divers.">
        <title>Resolving the Mortierellaceae phylogeny through synthesis of multi-gene phylogenetics and phylogenomics.</title>
        <authorList>
            <person name="Vandepol N."/>
            <person name="Liber J."/>
            <person name="Desiro A."/>
            <person name="Na H."/>
            <person name="Kennedy M."/>
            <person name="Barry K."/>
            <person name="Grigoriev I.V."/>
            <person name="Miller A.N."/>
            <person name="O'Donnell K."/>
            <person name="Stajich J.E."/>
            <person name="Bonito G."/>
        </authorList>
    </citation>
    <scope>NUCLEOTIDE SEQUENCE</scope>
    <source>
        <strain evidence="2">BC1065</strain>
    </source>
</reference>
<organism evidence="2 3">
    <name type="scientific">Actinomortierella ambigua</name>
    <dbReference type="NCBI Taxonomy" id="1343610"/>
    <lineage>
        <taxon>Eukaryota</taxon>
        <taxon>Fungi</taxon>
        <taxon>Fungi incertae sedis</taxon>
        <taxon>Mucoromycota</taxon>
        <taxon>Mortierellomycotina</taxon>
        <taxon>Mortierellomycetes</taxon>
        <taxon>Mortierellales</taxon>
        <taxon>Mortierellaceae</taxon>
        <taxon>Actinomortierella</taxon>
    </lineage>
</organism>
<evidence type="ECO:0000313" key="2">
    <source>
        <dbReference type="EMBL" id="KAG0255936.1"/>
    </source>
</evidence>
<evidence type="ECO:0000313" key="3">
    <source>
        <dbReference type="Proteomes" id="UP000807716"/>
    </source>
</evidence>
<feature type="compositionally biased region" description="Polar residues" evidence="1">
    <location>
        <begin position="275"/>
        <end position="291"/>
    </location>
</feature>